<evidence type="ECO:0000313" key="4">
    <source>
        <dbReference type="EMBL" id="KGF54743.1"/>
    </source>
</evidence>
<keyword evidence="2" id="KW-0012">Acyltransferase</keyword>
<keyword evidence="5" id="KW-1185">Reference proteome</keyword>
<dbReference type="InterPro" id="IPR051016">
    <property type="entry name" value="Diverse_Substrate_AcTransf"/>
</dbReference>
<dbReference type="PANTHER" id="PTHR10545">
    <property type="entry name" value="DIAMINE N-ACETYLTRANSFERASE"/>
    <property type="match status" value="1"/>
</dbReference>
<dbReference type="InterPro" id="IPR016181">
    <property type="entry name" value="Acyl_CoA_acyltransferase"/>
</dbReference>
<feature type="domain" description="N-acetyltransferase" evidence="3">
    <location>
        <begin position="2"/>
        <end position="147"/>
    </location>
</feature>
<comment type="caution">
    <text evidence="4">The sequence shown here is derived from an EMBL/GenBank/DDBJ whole genome shotgun (WGS) entry which is preliminary data.</text>
</comment>
<evidence type="ECO:0000259" key="3">
    <source>
        <dbReference type="PROSITE" id="PS51186"/>
    </source>
</evidence>
<dbReference type="Proteomes" id="UP000029585">
    <property type="component" value="Unassembled WGS sequence"/>
</dbReference>
<evidence type="ECO:0000256" key="1">
    <source>
        <dbReference type="ARBA" id="ARBA00022679"/>
    </source>
</evidence>
<dbReference type="Gene3D" id="3.40.630.30">
    <property type="match status" value="1"/>
</dbReference>
<dbReference type="AlphaFoldDB" id="A0A096B5Q9"/>
<dbReference type="PANTHER" id="PTHR10545:SF29">
    <property type="entry name" value="GH14572P-RELATED"/>
    <property type="match status" value="1"/>
</dbReference>
<proteinExistence type="predicted"/>
<dbReference type="HOGENOM" id="CLU_013985_34_9_9"/>
<dbReference type="GO" id="GO:0008080">
    <property type="term" value="F:N-acetyltransferase activity"/>
    <property type="evidence" value="ECO:0007669"/>
    <property type="project" value="UniProtKB-ARBA"/>
</dbReference>
<sequence length="147" mass="16954">MISIREMTAADEGAVMEMVDRFYHSPAVEHEVDPAVLRRSFQAAVDPAEPLIQGLVLEEDGRPVGYHYMCIGYSAEVGGRYLLLDELYLAPECRGKGYGEQVIRWAMEQHPECARYRLEVTGENRAARLYERMGFRYLDYKQMVIDR</sequence>
<organism evidence="4 5">
    <name type="scientific">Flavonifractor plautii 1_3_50AFAA</name>
    <dbReference type="NCBI Taxonomy" id="742738"/>
    <lineage>
        <taxon>Bacteria</taxon>
        <taxon>Bacillati</taxon>
        <taxon>Bacillota</taxon>
        <taxon>Clostridia</taxon>
        <taxon>Eubacteriales</taxon>
        <taxon>Oscillospiraceae</taxon>
        <taxon>Flavonifractor</taxon>
    </lineage>
</organism>
<protein>
    <recommendedName>
        <fullName evidence="3">N-acetyltransferase domain-containing protein</fullName>
    </recommendedName>
</protein>
<evidence type="ECO:0000256" key="2">
    <source>
        <dbReference type="ARBA" id="ARBA00023315"/>
    </source>
</evidence>
<evidence type="ECO:0000313" key="5">
    <source>
        <dbReference type="Proteomes" id="UP000029585"/>
    </source>
</evidence>
<dbReference type="SUPFAM" id="SSF55729">
    <property type="entry name" value="Acyl-CoA N-acyltransferases (Nat)"/>
    <property type="match status" value="1"/>
</dbReference>
<dbReference type="EMBL" id="ADLO01000080">
    <property type="protein sequence ID" value="KGF54743.1"/>
    <property type="molecule type" value="Genomic_DNA"/>
</dbReference>
<dbReference type="Pfam" id="PF00583">
    <property type="entry name" value="Acetyltransf_1"/>
    <property type="match status" value="1"/>
</dbReference>
<name>A0A096B5Q9_FLAPL</name>
<gene>
    <name evidence="4" type="ORF">HMPREF9460_02551</name>
</gene>
<dbReference type="InterPro" id="IPR000182">
    <property type="entry name" value="GNAT_dom"/>
</dbReference>
<dbReference type="RefSeq" id="WP_007492138.1">
    <property type="nucleotide sequence ID" value="NZ_KN174163.1"/>
</dbReference>
<dbReference type="GeneID" id="63974516"/>
<dbReference type="PATRIC" id="fig|742738.3.peg.2617"/>
<dbReference type="PROSITE" id="PS51186">
    <property type="entry name" value="GNAT"/>
    <property type="match status" value="1"/>
</dbReference>
<dbReference type="eggNOG" id="COG0456">
    <property type="taxonomic scope" value="Bacteria"/>
</dbReference>
<dbReference type="CDD" id="cd04301">
    <property type="entry name" value="NAT_SF"/>
    <property type="match status" value="1"/>
</dbReference>
<accession>A0A096B5Q9</accession>
<keyword evidence="1" id="KW-0808">Transferase</keyword>
<reference evidence="4 5" key="1">
    <citation type="submission" date="2011-08" db="EMBL/GenBank/DDBJ databases">
        <title>The Genome Sequence of Clostridium orbiscindens 1_3_50AFAA.</title>
        <authorList>
            <consortium name="The Broad Institute Genome Sequencing Platform"/>
            <person name="Earl A."/>
            <person name="Ward D."/>
            <person name="Feldgarden M."/>
            <person name="Gevers D."/>
            <person name="Daigneault M."/>
            <person name="Strauss J."/>
            <person name="Allen-Vercoe E."/>
            <person name="Young S.K."/>
            <person name="Zeng Q."/>
            <person name="Gargeya S."/>
            <person name="Fitzgerald M."/>
            <person name="Haas B."/>
            <person name="Abouelleil A."/>
            <person name="Alvarado L."/>
            <person name="Arachchi H.M."/>
            <person name="Berlin A."/>
            <person name="Brown A."/>
            <person name="Chapman S.B."/>
            <person name="Chen Z."/>
            <person name="Dunbar C."/>
            <person name="Freedman E."/>
            <person name="Gearin G."/>
            <person name="Gellesch M."/>
            <person name="Goldberg J."/>
            <person name="Griggs A."/>
            <person name="Gujja S."/>
            <person name="Heiman D."/>
            <person name="Howarth C."/>
            <person name="Larson L."/>
            <person name="Lui A."/>
            <person name="MacDonald P.J.P."/>
            <person name="Montmayeur A."/>
            <person name="Murphy C."/>
            <person name="Neiman D."/>
            <person name="Pearson M."/>
            <person name="Priest M."/>
            <person name="Roberts A."/>
            <person name="Saif S."/>
            <person name="Shea T."/>
            <person name="Shenoy N."/>
            <person name="Sisk P."/>
            <person name="Stolte C."/>
            <person name="Sykes S."/>
            <person name="Wortman J."/>
            <person name="Nusbaum C."/>
            <person name="Birren B."/>
        </authorList>
    </citation>
    <scope>NUCLEOTIDE SEQUENCE [LARGE SCALE GENOMIC DNA]</scope>
    <source>
        <strain evidence="4 5">1_3_50AFAA</strain>
    </source>
</reference>